<dbReference type="RefSeq" id="WP_185129757.1">
    <property type="nucleotide sequence ID" value="NZ_JACJVO010000017.1"/>
</dbReference>
<protein>
    <submittedName>
        <fullName evidence="4">Nitroreductase family protein</fullName>
    </submittedName>
</protein>
<keyword evidence="2" id="KW-0560">Oxidoreductase</keyword>
<sequence>MSANTQADFFRLVEERHAVKHFDPSYKLNEREIMEMIAAAAKAPSAWNLQHWKFLAIMEQSAKEKLLPIAYGQMQIVEASAVVAVLGDLEANRNAEPVYRSAVEAGFMTEEIKSNLMKQIDDAYSKRPAFPRDDAIRNASLAAMQLMLAAKAKRLDSCPMGGFDSEAFIAAFAVPSRFIPVLLVAIGKGAVHAHPSSRFPVEQTIAWNGFA</sequence>
<dbReference type="CDD" id="cd02137">
    <property type="entry name" value="MhqN-like"/>
    <property type="match status" value="1"/>
</dbReference>
<dbReference type="InterPro" id="IPR029479">
    <property type="entry name" value="Nitroreductase"/>
</dbReference>
<organism evidence="4 5">
    <name type="scientific">Cohnella zeiphila</name>
    <dbReference type="NCBI Taxonomy" id="2761120"/>
    <lineage>
        <taxon>Bacteria</taxon>
        <taxon>Bacillati</taxon>
        <taxon>Bacillota</taxon>
        <taxon>Bacilli</taxon>
        <taxon>Bacillales</taxon>
        <taxon>Paenibacillaceae</taxon>
        <taxon>Cohnella</taxon>
    </lineage>
</organism>
<name>A0A7X0SL98_9BACL</name>
<evidence type="ECO:0000256" key="1">
    <source>
        <dbReference type="ARBA" id="ARBA00007118"/>
    </source>
</evidence>
<keyword evidence="5" id="KW-1185">Reference proteome</keyword>
<dbReference type="PANTHER" id="PTHR43673">
    <property type="entry name" value="NAD(P)H NITROREDUCTASE YDGI-RELATED"/>
    <property type="match status" value="1"/>
</dbReference>
<reference evidence="4 5" key="1">
    <citation type="submission" date="2020-08" db="EMBL/GenBank/DDBJ databases">
        <title>Cohnella phylogeny.</title>
        <authorList>
            <person name="Dunlap C."/>
        </authorList>
    </citation>
    <scope>NUCLEOTIDE SEQUENCE [LARGE SCALE GENOMIC DNA]</scope>
    <source>
        <strain evidence="4 5">CBP 2801</strain>
    </source>
</reference>
<dbReference type="Gene3D" id="3.40.109.10">
    <property type="entry name" value="NADH Oxidase"/>
    <property type="match status" value="1"/>
</dbReference>
<gene>
    <name evidence="4" type="ORF">H7C18_14300</name>
</gene>
<evidence type="ECO:0000256" key="2">
    <source>
        <dbReference type="ARBA" id="ARBA00023002"/>
    </source>
</evidence>
<dbReference type="EMBL" id="JACJVO010000017">
    <property type="protein sequence ID" value="MBB6732088.1"/>
    <property type="molecule type" value="Genomic_DNA"/>
</dbReference>
<dbReference type="PANTHER" id="PTHR43673:SF3">
    <property type="entry name" value="NAD(P)H NITROREDUCTASE YODC-RELATED"/>
    <property type="match status" value="1"/>
</dbReference>
<comment type="similarity">
    <text evidence="1">Belongs to the nitroreductase family.</text>
</comment>
<dbReference type="AlphaFoldDB" id="A0A7X0SL98"/>
<dbReference type="Proteomes" id="UP000564644">
    <property type="component" value="Unassembled WGS sequence"/>
</dbReference>
<proteinExistence type="inferred from homology"/>
<evidence type="ECO:0000313" key="5">
    <source>
        <dbReference type="Proteomes" id="UP000564644"/>
    </source>
</evidence>
<comment type="caution">
    <text evidence="4">The sequence shown here is derived from an EMBL/GenBank/DDBJ whole genome shotgun (WGS) entry which is preliminary data.</text>
</comment>
<evidence type="ECO:0000313" key="4">
    <source>
        <dbReference type="EMBL" id="MBB6732088.1"/>
    </source>
</evidence>
<accession>A0A7X0SL98</accession>
<dbReference type="Pfam" id="PF00881">
    <property type="entry name" value="Nitroreductase"/>
    <property type="match status" value="1"/>
</dbReference>
<evidence type="ECO:0000259" key="3">
    <source>
        <dbReference type="Pfam" id="PF00881"/>
    </source>
</evidence>
<feature type="domain" description="Nitroreductase" evidence="3">
    <location>
        <begin position="14"/>
        <end position="188"/>
    </location>
</feature>
<dbReference type="GO" id="GO:0016491">
    <property type="term" value="F:oxidoreductase activity"/>
    <property type="evidence" value="ECO:0007669"/>
    <property type="project" value="UniProtKB-KW"/>
</dbReference>
<dbReference type="SUPFAM" id="SSF55469">
    <property type="entry name" value="FMN-dependent nitroreductase-like"/>
    <property type="match status" value="1"/>
</dbReference>
<dbReference type="InterPro" id="IPR000415">
    <property type="entry name" value="Nitroreductase-like"/>
</dbReference>